<name>B9IS42_BACCQ</name>
<feature type="domain" description="SLH" evidence="3">
    <location>
        <begin position="152"/>
        <end position="214"/>
    </location>
</feature>
<evidence type="ECO:0000313" key="4">
    <source>
        <dbReference type="EMBL" id="ACM11404.1"/>
    </source>
</evidence>
<evidence type="ECO:0000259" key="3">
    <source>
        <dbReference type="PROSITE" id="PS51272"/>
    </source>
</evidence>
<evidence type="ECO:0000313" key="5">
    <source>
        <dbReference type="Proteomes" id="UP000000441"/>
    </source>
</evidence>
<evidence type="ECO:0000256" key="2">
    <source>
        <dbReference type="SAM" id="SignalP"/>
    </source>
</evidence>
<dbReference type="InterPro" id="IPR051465">
    <property type="entry name" value="Cell_Envelope_Struct_Comp"/>
</dbReference>
<dbReference type="Proteomes" id="UP000000441">
    <property type="component" value="Chromosome"/>
</dbReference>
<dbReference type="PANTHER" id="PTHR43308:SF1">
    <property type="entry name" value="OUTER MEMBRANE PROTEIN ALPHA"/>
    <property type="match status" value="1"/>
</dbReference>
<dbReference type="PROSITE" id="PS51272">
    <property type="entry name" value="SLH"/>
    <property type="match status" value="3"/>
</dbReference>
<keyword evidence="1 2" id="KW-0732">Signal</keyword>
<protein>
    <submittedName>
        <fullName evidence="4">S-layer protein ea1</fullName>
    </submittedName>
</protein>
<dbReference type="InterPro" id="IPR001119">
    <property type="entry name" value="SLH_dom"/>
</dbReference>
<dbReference type="KEGG" id="bcq:BCQ_0974"/>
<evidence type="ECO:0000256" key="1">
    <source>
        <dbReference type="ARBA" id="ARBA00022729"/>
    </source>
</evidence>
<gene>
    <name evidence="4" type="primary">eag</name>
    <name evidence="4" type="ordered locus">BCQ_0974</name>
</gene>
<organism evidence="4 5">
    <name type="scientific">Bacillus cereus (strain Q1)</name>
    <dbReference type="NCBI Taxonomy" id="361100"/>
    <lineage>
        <taxon>Bacteria</taxon>
        <taxon>Bacillati</taxon>
        <taxon>Bacillota</taxon>
        <taxon>Bacilli</taxon>
        <taxon>Bacillales</taxon>
        <taxon>Bacillaceae</taxon>
        <taxon>Bacillus</taxon>
        <taxon>Bacillus cereus group</taxon>
    </lineage>
</organism>
<sequence length="889" mass="94870">MAKTNSYKKVIAGTMTAAMVAGVVSPVAAAGKSFPDVPAGHWAEDSINYLVDKGAIVGKPDGTYGPTESIDRASAAVIFTKILNLPVDENAQPSFKDAKNLWSSKYIAAVEKAGVVKGDGKDNFYPEGKIDRASFASMLVGAYNLKEKVDGTLVTKFDDLRGHWGEEKANILVNLGISVGTGGKWEPNKSVSRAEAAQFIALTDKKYAKPENSDAKVTNVAATEPTQLTLTGTGLNKLTAEDVTLEGNKAIALEASNDGKSAVVTLSGKIAPNKELPVKVKGNTFIVKYVYEVKKLRVEQLTFDDDRADQAVVFKLNDEKGNADIEYLDIAGHDVKFVANKLDGTPANIFEGGTAESKTGKLAVGIDEGKYKVEVQVTKRGGITVSNTGIIEVKNLDAEATAIKDVVFAVDTDKAGVNYAKALSGTDFTLNSKTLVAGEKAGIHKVVAQINKENKVVDPSAISLKSSNPGVISVKNGEIKAEAAGSATLTVKVGDVTKTFDFVVKTDARKLTTVKANPDQLKVVDGKELPVTFVTTDQYGDPFGADTDAIKEVFPQTGVVKVLDVITTKEGSIGTSSILVKGEQVGAGTIHFQNPNKNASGEGYGSLHVEVTKSNIGHEAPRLELVSKAGQKGEAADTTLGAGNTVAYQLSNYTTEGVYADAAKLEGYDVRVGNSEIATVEFGKDGKTLLVKGEKAGVTDVILTKDGATAGHATITVTQENIKITSVKFKDVEVEQFENRKVDIDRVLDVVKSDKDDVLNGIKLNISTEHKVRIVDNMEIYEKSPFVKKVEQGKVYLDRNDNAEFDGNDVELGYVTAVKSNDTVSKEGNDLFNFLTDETATKKNDVFKGVTTAFGDKGTVIFKVVKDRFAPTTEYGTKAVTINVIKEEI</sequence>
<dbReference type="HOGENOM" id="CLU_330823_0_0_9"/>
<feature type="domain" description="SLH" evidence="3">
    <location>
        <begin position="30"/>
        <end position="93"/>
    </location>
</feature>
<feature type="signal peptide" evidence="2">
    <location>
        <begin position="1"/>
        <end position="29"/>
    </location>
</feature>
<dbReference type="AlphaFoldDB" id="B9IS42"/>
<dbReference type="PANTHER" id="PTHR43308">
    <property type="entry name" value="OUTER MEMBRANE PROTEIN ALPHA-RELATED"/>
    <property type="match status" value="1"/>
</dbReference>
<feature type="domain" description="SLH" evidence="3">
    <location>
        <begin position="94"/>
        <end position="151"/>
    </location>
</feature>
<proteinExistence type="predicted"/>
<dbReference type="Pfam" id="PF00395">
    <property type="entry name" value="SLH"/>
    <property type="match status" value="3"/>
</dbReference>
<dbReference type="EMBL" id="CP000227">
    <property type="protein sequence ID" value="ACM11404.1"/>
    <property type="molecule type" value="Genomic_DNA"/>
</dbReference>
<feature type="chain" id="PRO_5002886378" evidence="2">
    <location>
        <begin position="30"/>
        <end position="889"/>
    </location>
</feature>
<reference evidence="4 5" key="1">
    <citation type="journal article" date="2009" name="J. Bacteriol.">
        <title>Complete genome sequence of the extremophilic Bacillus cereus strain Q1 with industrial applications.</title>
        <authorList>
            <person name="Xiong Z."/>
            <person name="Jiang Y."/>
            <person name="Qi D."/>
            <person name="Lu H."/>
            <person name="Yang F."/>
            <person name="Yang J."/>
            <person name="Chen L."/>
            <person name="Sun L."/>
            <person name="Xu X."/>
            <person name="Xue Y."/>
            <person name="Zhu Y."/>
            <person name="Jin Q."/>
        </authorList>
    </citation>
    <scope>NUCLEOTIDE SEQUENCE [LARGE SCALE GENOMIC DNA]</scope>
    <source>
        <strain evidence="4 5">Q1</strain>
    </source>
</reference>
<accession>B9IS42</accession>
<dbReference type="Gene3D" id="2.60.40.1080">
    <property type="match status" value="1"/>
</dbReference>